<gene>
    <name evidence="1" type="ORF">EAE97_000565</name>
</gene>
<sequence length="170" mass="18604">MRENSALIGGSGARLARALLSHGEATGEPQMAGASPRVTNEDLYNPALSILAQNFYILPRLSSVVLIIITLSLISMYGDWQIRGSVLLWTNQRNLIGLPNYLTREEIWSPLVCSALSDSVSHLPRDTAYRPLRGPRVPGTLAWVHDVPTRSLEAASHADLYYSGSGCQEM</sequence>
<evidence type="ECO:0000313" key="1">
    <source>
        <dbReference type="EMBL" id="KAF7955306.1"/>
    </source>
</evidence>
<keyword evidence="2" id="KW-1185">Reference proteome</keyword>
<accession>A0A9P5IVL7</accession>
<dbReference type="EMBL" id="RCSW01000001">
    <property type="protein sequence ID" value="KAF7955306.1"/>
    <property type="molecule type" value="Genomic_DNA"/>
</dbReference>
<dbReference type="AlphaFoldDB" id="A0A9P5IVL7"/>
<organism evidence="1 2">
    <name type="scientific">Botrytis byssoidea</name>
    <dbReference type="NCBI Taxonomy" id="139641"/>
    <lineage>
        <taxon>Eukaryota</taxon>
        <taxon>Fungi</taxon>
        <taxon>Dikarya</taxon>
        <taxon>Ascomycota</taxon>
        <taxon>Pezizomycotina</taxon>
        <taxon>Leotiomycetes</taxon>
        <taxon>Helotiales</taxon>
        <taxon>Sclerotiniaceae</taxon>
        <taxon>Botrytis</taxon>
    </lineage>
</organism>
<protein>
    <submittedName>
        <fullName evidence="1">Uncharacterized protein</fullName>
    </submittedName>
</protein>
<reference evidence="1 2" key="1">
    <citation type="journal article" date="2020" name="Genome Biol. Evol.">
        <title>Comparative genomics of Sclerotiniaceae.</title>
        <authorList>
            <person name="Valero Jimenez C.A."/>
            <person name="Steentjes M."/>
            <person name="Scholten O.E."/>
            <person name="Van Kan J.A.L."/>
        </authorList>
    </citation>
    <scope>NUCLEOTIDE SEQUENCE [LARGE SCALE GENOMIC DNA]</scope>
    <source>
        <strain evidence="1 2">MUCL 94</strain>
    </source>
</reference>
<name>A0A9P5IVL7_9HELO</name>
<proteinExistence type="predicted"/>
<dbReference type="Proteomes" id="UP000710849">
    <property type="component" value="Unassembled WGS sequence"/>
</dbReference>
<comment type="caution">
    <text evidence="1">The sequence shown here is derived from an EMBL/GenBank/DDBJ whole genome shotgun (WGS) entry which is preliminary data.</text>
</comment>
<dbReference type="GeneID" id="62144154"/>
<evidence type="ECO:0000313" key="2">
    <source>
        <dbReference type="Proteomes" id="UP000710849"/>
    </source>
</evidence>
<dbReference type="RefSeq" id="XP_038738436.1">
    <property type="nucleotide sequence ID" value="XM_038871075.1"/>
</dbReference>